<dbReference type="EMBL" id="VSRR010000969">
    <property type="protein sequence ID" value="MPC21392.1"/>
    <property type="molecule type" value="Genomic_DNA"/>
</dbReference>
<feature type="compositionally biased region" description="Polar residues" evidence="1">
    <location>
        <begin position="49"/>
        <end position="60"/>
    </location>
</feature>
<accession>A0A5B7DIM9</accession>
<reference evidence="2 3" key="1">
    <citation type="submission" date="2019-05" db="EMBL/GenBank/DDBJ databases">
        <title>Another draft genome of Portunus trituberculatus and its Hox gene families provides insights of decapod evolution.</title>
        <authorList>
            <person name="Jeong J.-H."/>
            <person name="Song I."/>
            <person name="Kim S."/>
            <person name="Choi T."/>
            <person name="Kim D."/>
            <person name="Ryu S."/>
            <person name="Kim W."/>
        </authorList>
    </citation>
    <scope>NUCLEOTIDE SEQUENCE [LARGE SCALE GENOMIC DNA]</scope>
    <source>
        <tissue evidence="2">Muscle</tissue>
    </source>
</reference>
<evidence type="ECO:0000256" key="1">
    <source>
        <dbReference type="SAM" id="MobiDB-lite"/>
    </source>
</evidence>
<feature type="region of interest" description="Disordered" evidence="1">
    <location>
        <begin position="1"/>
        <end position="88"/>
    </location>
</feature>
<sequence>MDREQVGCRSGAHLSGKLRYQQPGSQSTPRPLPPTLPPACAAPLLESGPGSQADMNNEIKTPQKKKSEYETEPQRTSTPFDSLTSHVVPQGMGGKYPVEFLSRPAALSYSSSASASVAVAGQTYLSENNKLKDE</sequence>
<evidence type="ECO:0000313" key="3">
    <source>
        <dbReference type="Proteomes" id="UP000324222"/>
    </source>
</evidence>
<dbReference type="Proteomes" id="UP000324222">
    <property type="component" value="Unassembled WGS sequence"/>
</dbReference>
<dbReference type="AlphaFoldDB" id="A0A5B7DIM9"/>
<organism evidence="2 3">
    <name type="scientific">Portunus trituberculatus</name>
    <name type="common">Swimming crab</name>
    <name type="synonym">Neptunus trituberculatus</name>
    <dbReference type="NCBI Taxonomy" id="210409"/>
    <lineage>
        <taxon>Eukaryota</taxon>
        <taxon>Metazoa</taxon>
        <taxon>Ecdysozoa</taxon>
        <taxon>Arthropoda</taxon>
        <taxon>Crustacea</taxon>
        <taxon>Multicrustacea</taxon>
        <taxon>Malacostraca</taxon>
        <taxon>Eumalacostraca</taxon>
        <taxon>Eucarida</taxon>
        <taxon>Decapoda</taxon>
        <taxon>Pleocyemata</taxon>
        <taxon>Brachyura</taxon>
        <taxon>Eubrachyura</taxon>
        <taxon>Portunoidea</taxon>
        <taxon>Portunidae</taxon>
        <taxon>Portuninae</taxon>
        <taxon>Portunus</taxon>
    </lineage>
</organism>
<keyword evidence="3" id="KW-1185">Reference proteome</keyword>
<gene>
    <name evidence="2" type="ORF">E2C01_014376</name>
</gene>
<name>A0A5B7DIM9_PORTR</name>
<protein>
    <submittedName>
        <fullName evidence="2">Uncharacterized protein</fullName>
    </submittedName>
</protein>
<evidence type="ECO:0000313" key="2">
    <source>
        <dbReference type="EMBL" id="MPC21392.1"/>
    </source>
</evidence>
<proteinExistence type="predicted"/>
<comment type="caution">
    <text evidence="2">The sequence shown here is derived from an EMBL/GenBank/DDBJ whole genome shotgun (WGS) entry which is preliminary data.</text>
</comment>
<feature type="compositionally biased region" description="Polar residues" evidence="1">
    <location>
        <begin position="74"/>
        <end position="87"/>
    </location>
</feature>